<keyword evidence="1" id="KW-0472">Membrane</keyword>
<feature type="transmembrane region" description="Helical" evidence="1">
    <location>
        <begin position="50"/>
        <end position="68"/>
    </location>
</feature>
<protein>
    <submittedName>
        <fullName evidence="2">Uncharacterized protein</fullName>
    </submittedName>
</protein>
<dbReference type="Proteomes" id="UP001148185">
    <property type="component" value="Unassembled WGS sequence"/>
</dbReference>
<gene>
    <name evidence="2" type="ORF">M5G27_25935</name>
</gene>
<keyword evidence="3" id="KW-1185">Reference proteome</keyword>
<name>A0A9X4HCD6_9PSED</name>
<comment type="caution">
    <text evidence="2">The sequence shown here is derived from an EMBL/GenBank/DDBJ whole genome shotgun (WGS) entry which is preliminary data.</text>
</comment>
<dbReference type="RefSeq" id="WP_200614905.1">
    <property type="nucleotide sequence ID" value="NZ_JAMDHA010000034.1"/>
</dbReference>
<evidence type="ECO:0000313" key="2">
    <source>
        <dbReference type="EMBL" id="MDD1010920.1"/>
    </source>
</evidence>
<accession>A0A9X4HCD6</accession>
<sequence>MEFLKPLSIFSLGLYSAIGIAAMIALYFLFYGARCADSWMKKQPMPTDRVWAYVVVAALLGLCVGSFAQGLTEIHAGCAAYGQPVGPCIFSHLTS</sequence>
<proteinExistence type="predicted"/>
<organism evidence="2 3">
    <name type="scientific">Pseudomonas shahriarae</name>
    <dbReference type="NCBI Taxonomy" id="2745512"/>
    <lineage>
        <taxon>Bacteria</taxon>
        <taxon>Pseudomonadati</taxon>
        <taxon>Pseudomonadota</taxon>
        <taxon>Gammaproteobacteria</taxon>
        <taxon>Pseudomonadales</taxon>
        <taxon>Pseudomonadaceae</taxon>
        <taxon>Pseudomonas</taxon>
    </lineage>
</organism>
<keyword evidence="1" id="KW-0812">Transmembrane</keyword>
<keyword evidence="1" id="KW-1133">Transmembrane helix</keyword>
<dbReference type="EMBL" id="JAMDHA010000034">
    <property type="protein sequence ID" value="MDD1010920.1"/>
    <property type="molecule type" value="Genomic_DNA"/>
</dbReference>
<reference evidence="2 3" key="1">
    <citation type="submission" date="2022-05" db="EMBL/GenBank/DDBJ databases">
        <title>Novel Pseudomonas spp. Isolated from a Rainbow Trout Aquaculture Facility.</title>
        <authorList>
            <person name="Testerman T."/>
            <person name="Graf J."/>
        </authorList>
    </citation>
    <scope>NUCLEOTIDE SEQUENCE [LARGE SCALE GENOMIC DNA]</scope>
    <source>
        <strain evidence="2 3">ID1042</strain>
    </source>
</reference>
<feature type="transmembrane region" description="Helical" evidence="1">
    <location>
        <begin position="12"/>
        <end position="30"/>
    </location>
</feature>
<evidence type="ECO:0000313" key="3">
    <source>
        <dbReference type="Proteomes" id="UP001148185"/>
    </source>
</evidence>
<dbReference type="AlphaFoldDB" id="A0A9X4HCD6"/>
<evidence type="ECO:0000256" key="1">
    <source>
        <dbReference type="SAM" id="Phobius"/>
    </source>
</evidence>